<comment type="caution">
    <text evidence="1">The sequence shown here is derived from an EMBL/GenBank/DDBJ whole genome shotgun (WGS) entry which is preliminary data.</text>
</comment>
<organism evidence="1 2">
    <name type="scientific">Actinotalea fermentans</name>
    <dbReference type="NCBI Taxonomy" id="43671"/>
    <lineage>
        <taxon>Bacteria</taxon>
        <taxon>Bacillati</taxon>
        <taxon>Actinomycetota</taxon>
        <taxon>Actinomycetes</taxon>
        <taxon>Micrococcales</taxon>
        <taxon>Cellulomonadaceae</taxon>
        <taxon>Actinotalea</taxon>
    </lineage>
</organism>
<protein>
    <submittedName>
        <fullName evidence="1">Uncharacterized protein</fullName>
    </submittedName>
</protein>
<keyword evidence="2" id="KW-1185">Reference proteome</keyword>
<reference evidence="1 2" key="1">
    <citation type="submission" date="2019-07" db="EMBL/GenBank/DDBJ databases">
        <title>Whole genome shotgun sequence of Actinotalea fermentans NBRC 105374.</title>
        <authorList>
            <person name="Hosoyama A."/>
            <person name="Uohara A."/>
            <person name="Ohji S."/>
            <person name="Ichikawa N."/>
        </authorList>
    </citation>
    <scope>NUCLEOTIDE SEQUENCE [LARGE SCALE GENOMIC DNA]</scope>
    <source>
        <strain evidence="1 2">NBRC 105374</strain>
    </source>
</reference>
<dbReference type="AlphaFoldDB" id="A0A511YU77"/>
<dbReference type="OrthoDB" id="4571327at2"/>
<dbReference type="Proteomes" id="UP000321484">
    <property type="component" value="Unassembled WGS sequence"/>
</dbReference>
<evidence type="ECO:0000313" key="1">
    <source>
        <dbReference type="EMBL" id="GEN78745.1"/>
    </source>
</evidence>
<dbReference type="EMBL" id="BJYK01000001">
    <property type="protein sequence ID" value="GEN78745.1"/>
    <property type="molecule type" value="Genomic_DNA"/>
</dbReference>
<evidence type="ECO:0000313" key="2">
    <source>
        <dbReference type="Proteomes" id="UP000321484"/>
    </source>
</evidence>
<proteinExistence type="predicted"/>
<gene>
    <name evidence="1" type="ORF">AFE02nite_04790</name>
</gene>
<name>A0A511YU77_9CELL</name>
<accession>A0A511YU77</accession>
<sequence>MAHSFTQTVEVALVPQQAEAAVYQALAATGVQGVRGGGGFLRGVTSVGWSSWGEEVTATVGFGPRGSLVTLTSTCSMQTQLVDFGKNGKNVTKVVEALRGAGVPVL</sequence>
<dbReference type="RefSeq" id="WP_034244962.1">
    <property type="nucleotide sequence ID" value="NZ_BJYK01000001.1"/>
</dbReference>